<dbReference type="EMBL" id="JALMLT010000001">
    <property type="protein sequence ID" value="MDT8757099.1"/>
    <property type="molecule type" value="Genomic_DNA"/>
</dbReference>
<gene>
    <name evidence="2" type="ORF">MZO42_00165</name>
</gene>
<reference evidence="2" key="1">
    <citation type="submission" date="2022-04" db="EMBL/GenBank/DDBJ databases">
        <title>Tomato heritable bacteria conferring resistance against bacterial wilt.</title>
        <authorList>
            <person name="Yin J."/>
        </authorList>
    </citation>
    <scope>NUCLEOTIDE SEQUENCE</scope>
    <source>
        <strain evidence="2">Cra20</strain>
    </source>
</reference>
<sequence>MDGADMCTGQSLGGRRPASARNAPTILVTDQSTIDAHPGGAVALLREPPWHRVMVLTSDSAAISLDSRLIYVEPKDAVPAIARLRVEAQRGR</sequence>
<feature type="region of interest" description="Disordered" evidence="1">
    <location>
        <begin position="1"/>
        <end position="22"/>
    </location>
</feature>
<evidence type="ECO:0000256" key="1">
    <source>
        <dbReference type="SAM" id="MobiDB-lite"/>
    </source>
</evidence>
<evidence type="ECO:0000313" key="2">
    <source>
        <dbReference type="EMBL" id="MDT8757099.1"/>
    </source>
</evidence>
<proteinExistence type="predicted"/>
<organism evidence="2">
    <name type="scientific">Sphingomonas psychrotolerans</name>
    <dbReference type="NCBI Taxonomy" id="1327635"/>
    <lineage>
        <taxon>Bacteria</taxon>
        <taxon>Pseudomonadati</taxon>
        <taxon>Pseudomonadota</taxon>
        <taxon>Alphaproteobacteria</taxon>
        <taxon>Sphingomonadales</taxon>
        <taxon>Sphingomonadaceae</taxon>
        <taxon>Sphingomonas</taxon>
    </lineage>
</organism>
<comment type="caution">
    <text evidence="2">The sequence shown here is derived from an EMBL/GenBank/DDBJ whole genome shotgun (WGS) entry which is preliminary data.</text>
</comment>
<accession>A0ABU3MXQ3</accession>
<name>A0ABU3MXQ3_9SPHN</name>
<protein>
    <submittedName>
        <fullName evidence="2">Uncharacterized protein</fullName>
    </submittedName>
</protein>